<evidence type="ECO:0000313" key="7">
    <source>
        <dbReference type="EMBL" id="RJF87035.1"/>
    </source>
</evidence>
<dbReference type="InterPro" id="IPR045214">
    <property type="entry name" value="Surf1/Surf4"/>
</dbReference>
<reference evidence="7 8" key="1">
    <citation type="submission" date="2018-09" db="EMBL/GenBank/DDBJ databases">
        <authorList>
            <person name="Zhu H."/>
        </authorList>
    </citation>
    <scope>NUCLEOTIDE SEQUENCE [LARGE SCALE GENOMIC DNA]</scope>
    <source>
        <strain evidence="7 8">K1W22B-8</strain>
    </source>
</reference>
<evidence type="ECO:0000256" key="4">
    <source>
        <dbReference type="ARBA" id="ARBA00022989"/>
    </source>
</evidence>
<keyword evidence="5 6" id="KW-0472">Membrane</keyword>
<accession>A0A418WAL3</accession>
<comment type="caution">
    <text evidence="7">The sequence shown here is derived from an EMBL/GenBank/DDBJ whole genome shotgun (WGS) entry which is preliminary data.</text>
</comment>
<dbReference type="EMBL" id="QYUK01000011">
    <property type="protein sequence ID" value="RJF87035.1"/>
    <property type="molecule type" value="Genomic_DNA"/>
</dbReference>
<name>A0A418WAL3_9PROT</name>
<evidence type="ECO:0000256" key="6">
    <source>
        <dbReference type="RuleBase" id="RU363076"/>
    </source>
</evidence>
<organism evidence="7 8">
    <name type="scientific">Oleomonas cavernae</name>
    <dbReference type="NCBI Taxonomy" id="2320859"/>
    <lineage>
        <taxon>Bacteria</taxon>
        <taxon>Pseudomonadati</taxon>
        <taxon>Pseudomonadota</taxon>
        <taxon>Alphaproteobacteria</taxon>
        <taxon>Acetobacterales</taxon>
        <taxon>Acetobacteraceae</taxon>
        <taxon>Oleomonas</taxon>
    </lineage>
</organism>
<keyword evidence="6" id="KW-1003">Cell membrane</keyword>
<evidence type="ECO:0000256" key="1">
    <source>
        <dbReference type="ARBA" id="ARBA00004370"/>
    </source>
</evidence>
<keyword evidence="3 6" id="KW-0812">Transmembrane</keyword>
<dbReference type="AlphaFoldDB" id="A0A418WAL3"/>
<dbReference type="Proteomes" id="UP000284605">
    <property type="component" value="Unassembled WGS sequence"/>
</dbReference>
<sequence>MISTDTRPAGPKRFRPTLWPTVFTVLIVGLLVALGTWQLQRLAWKQGLIDALHANQALPAVELPARIDDPEAWRYRKVGVTGSFRFEDEIHIVAYDEASKLGYLIVVPMVRGDGTTVLVNRGWVPTEKADPKTRQDGQVAGTVTVTGMARPGWPQGWFVPDNAPDKNIWFWGDLAAMAKTAHAEGALPLFVEADATPNPGGLPVGGQSVINLRNDHLQYAITWYALAIGMAVIYFLFHFRPDDAKKARTP</sequence>
<evidence type="ECO:0000256" key="2">
    <source>
        <dbReference type="ARBA" id="ARBA00007165"/>
    </source>
</evidence>
<keyword evidence="8" id="KW-1185">Reference proteome</keyword>
<dbReference type="Pfam" id="PF02104">
    <property type="entry name" value="SURF1"/>
    <property type="match status" value="1"/>
</dbReference>
<comment type="similarity">
    <text evidence="2 6">Belongs to the SURF1 family.</text>
</comment>
<dbReference type="InterPro" id="IPR002994">
    <property type="entry name" value="Surf1/Shy1"/>
</dbReference>
<keyword evidence="4 6" id="KW-1133">Transmembrane helix</keyword>
<evidence type="ECO:0000256" key="5">
    <source>
        <dbReference type="ARBA" id="ARBA00023136"/>
    </source>
</evidence>
<dbReference type="CDD" id="cd06662">
    <property type="entry name" value="SURF1"/>
    <property type="match status" value="1"/>
</dbReference>
<dbReference type="PANTHER" id="PTHR23427:SF2">
    <property type="entry name" value="SURFEIT LOCUS PROTEIN 1"/>
    <property type="match status" value="1"/>
</dbReference>
<dbReference type="RefSeq" id="WP_119777679.1">
    <property type="nucleotide sequence ID" value="NZ_QYUK01000011.1"/>
</dbReference>
<feature type="transmembrane region" description="Helical" evidence="6">
    <location>
        <begin position="217"/>
        <end position="237"/>
    </location>
</feature>
<proteinExistence type="inferred from homology"/>
<evidence type="ECO:0000256" key="3">
    <source>
        <dbReference type="ARBA" id="ARBA00022692"/>
    </source>
</evidence>
<dbReference type="PROSITE" id="PS50895">
    <property type="entry name" value="SURF1"/>
    <property type="match status" value="1"/>
</dbReference>
<feature type="transmembrane region" description="Helical" evidence="6">
    <location>
        <begin position="18"/>
        <end position="37"/>
    </location>
</feature>
<gene>
    <name evidence="7" type="ORF">D3874_08375</name>
</gene>
<evidence type="ECO:0000313" key="8">
    <source>
        <dbReference type="Proteomes" id="UP000284605"/>
    </source>
</evidence>
<dbReference type="PANTHER" id="PTHR23427">
    <property type="entry name" value="SURFEIT LOCUS PROTEIN"/>
    <property type="match status" value="1"/>
</dbReference>
<protein>
    <recommendedName>
        <fullName evidence="6">SURF1-like protein</fullName>
    </recommendedName>
</protein>
<dbReference type="GO" id="GO:0005886">
    <property type="term" value="C:plasma membrane"/>
    <property type="evidence" value="ECO:0007669"/>
    <property type="project" value="UniProtKB-SubCell"/>
</dbReference>
<dbReference type="OrthoDB" id="6079986at2"/>
<comment type="subcellular location">
    <subcellularLocation>
        <location evidence="6">Cell membrane</location>
        <topology evidence="6">Multi-pass membrane protein</topology>
    </subcellularLocation>
    <subcellularLocation>
        <location evidence="1">Membrane</location>
    </subcellularLocation>
</comment>